<sequence length="131" mass="14949">MTKSQLTKYLLKSLLFTFLISFCISLTGLTIFIYNEIKFLSILFSIASAAYYSFISIAVLTIVSTTVLLNLYYIIKINIFYRLLSYIASSIIAILITLYTISKDVDAAILIVGLPFIWIQIIQFIRSTKVY</sequence>
<reference evidence="2 3" key="1">
    <citation type="submission" date="2018-08" db="EMBL/GenBank/DDBJ databases">
        <title>Mucilaginibacter sp. MYSH2.</title>
        <authorList>
            <person name="Seo T."/>
        </authorList>
    </citation>
    <scope>NUCLEOTIDE SEQUENCE [LARGE SCALE GENOMIC DNA]</scope>
    <source>
        <strain evidence="2 3">MYSH2</strain>
    </source>
</reference>
<feature type="transmembrane region" description="Helical" evidence="1">
    <location>
        <begin position="79"/>
        <end position="101"/>
    </location>
</feature>
<keyword evidence="3" id="KW-1185">Reference proteome</keyword>
<feature type="transmembrane region" description="Helical" evidence="1">
    <location>
        <begin position="9"/>
        <end position="33"/>
    </location>
</feature>
<keyword evidence="1" id="KW-0812">Transmembrane</keyword>
<dbReference type="EMBL" id="QWDC01000002">
    <property type="protein sequence ID" value="RFZ92223.1"/>
    <property type="molecule type" value="Genomic_DNA"/>
</dbReference>
<feature type="transmembrane region" description="Helical" evidence="1">
    <location>
        <begin position="107"/>
        <end position="125"/>
    </location>
</feature>
<proteinExistence type="predicted"/>
<evidence type="ECO:0000313" key="3">
    <source>
        <dbReference type="Proteomes" id="UP000264217"/>
    </source>
</evidence>
<gene>
    <name evidence="2" type="ORF">D0C36_12345</name>
</gene>
<name>A0A372NSH0_9SPHI</name>
<protein>
    <submittedName>
        <fullName evidence="2">Uncharacterized protein</fullName>
    </submittedName>
</protein>
<evidence type="ECO:0000313" key="2">
    <source>
        <dbReference type="EMBL" id="RFZ92223.1"/>
    </source>
</evidence>
<accession>A0A372NSH0</accession>
<comment type="caution">
    <text evidence="2">The sequence shown here is derived from an EMBL/GenBank/DDBJ whole genome shotgun (WGS) entry which is preliminary data.</text>
</comment>
<dbReference type="RefSeq" id="WP_117391934.1">
    <property type="nucleotide sequence ID" value="NZ_QWDC01000002.1"/>
</dbReference>
<keyword evidence="1" id="KW-0472">Membrane</keyword>
<organism evidence="2 3">
    <name type="scientific">Mucilaginibacter conchicola</name>
    <dbReference type="NCBI Taxonomy" id="2303333"/>
    <lineage>
        <taxon>Bacteria</taxon>
        <taxon>Pseudomonadati</taxon>
        <taxon>Bacteroidota</taxon>
        <taxon>Sphingobacteriia</taxon>
        <taxon>Sphingobacteriales</taxon>
        <taxon>Sphingobacteriaceae</taxon>
        <taxon>Mucilaginibacter</taxon>
    </lineage>
</organism>
<feature type="transmembrane region" description="Helical" evidence="1">
    <location>
        <begin position="39"/>
        <end position="72"/>
    </location>
</feature>
<dbReference type="AlphaFoldDB" id="A0A372NSH0"/>
<dbReference type="Proteomes" id="UP000264217">
    <property type="component" value="Unassembled WGS sequence"/>
</dbReference>
<keyword evidence="1" id="KW-1133">Transmembrane helix</keyword>
<evidence type="ECO:0000256" key="1">
    <source>
        <dbReference type="SAM" id="Phobius"/>
    </source>
</evidence>